<evidence type="ECO:0000256" key="8">
    <source>
        <dbReference type="ARBA" id="ARBA00023274"/>
    </source>
</evidence>
<dbReference type="GO" id="GO:0005524">
    <property type="term" value="F:ATP binding"/>
    <property type="evidence" value="ECO:0007669"/>
    <property type="project" value="UniProtKB-KW"/>
</dbReference>
<dbReference type="Pfam" id="PF00338">
    <property type="entry name" value="Ribosomal_S10"/>
    <property type="match status" value="1"/>
</dbReference>
<keyword evidence="7 12" id="KW-0030">Aminoacyl-tRNA synthetase</keyword>
<evidence type="ECO:0000313" key="16">
    <source>
        <dbReference type="Proteomes" id="UP000237438"/>
    </source>
</evidence>
<keyword evidence="4 12" id="KW-0067">ATP-binding</keyword>
<dbReference type="Gene3D" id="3.40.50.620">
    <property type="entry name" value="HUPs"/>
    <property type="match status" value="1"/>
</dbReference>
<dbReference type="InterPro" id="IPR050203">
    <property type="entry name" value="Trp-tRNA_synthetase"/>
</dbReference>
<dbReference type="InterPro" id="IPR002305">
    <property type="entry name" value="aa-tRNA-synth_Ic"/>
</dbReference>
<dbReference type="SUPFAM" id="SSF52374">
    <property type="entry name" value="Nucleotidylyl transferase"/>
    <property type="match status" value="2"/>
</dbReference>
<evidence type="ECO:0000256" key="2">
    <source>
        <dbReference type="ARBA" id="ARBA00022598"/>
    </source>
</evidence>
<dbReference type="GO" id="GO:0004830">
    <property type="term" value="F:tryptophan-tRNA ligase activity"/>
    <property type="evidence" value="ECO:0007669"/>
    <property type="project" value="TreeGrafter"/>
</dbReference>
<feature type="compositionally biased region" description="Basic and acidic residues" evidence="13">
    <location>
        <begin position="109"/>
        <end position="124"/>
    </location>
</feature>
<evidence type="ECO:0000256" key="3">
    <source>
        <dbReference type="ARBA" id="ARBA00022741"/>
    </source>
</evidence>
<dbReference type="EMBL" id="PEDP01000456">
    <property type="protein sequence ID" value="POS85920.1"/>
    <property type="molecule type" value="Genomic_DNA"/>
</dbReference>
<keyword evidence="2 12" id="KW-0436">Ligase</keyword>
<dbReference type="GO" id="GO:1990904">
    <property type="term" value="C:ribonucleoprotein complex"/>
    <property type="evidence" value="ECO:0007669"/>
    <property type="project" value="UniProtKB-KW"/>
</dbReference>
<dbReference type="PANTHER" id="PTHR43766:SF1">
    <property type="entry name" value="TRYPTOPHAN--TRNA LIGASE, MITOCHONDRIAL"/>
    <property type="match status" value="1"/>
</dbReference>
<keyword evidence="3 12" id="KW-0547">Nucleotide-binding</keyword>
<dbReference type="GO" id="GO:0005840">
    <property type="term" value="C:ribosome"/>
    <property type="evidence" value="ECO:0007669"/>
    <property type="project" value="UniProtKB-KW"/>
</dbReference>
<accession>A0A2S4PV60</accession>
<dbReference type="GO" id="GO:0005759">
    <property type="term" value="C:mitochondrial matrix"/>
    <property type="evidence" value="ECO:0007669"/>
    <property type="project" value="TreeGrafter"/>
</dbReference>
<dbReference type="Gene3D" id="1.10.240.10">
    <property type="entry name" value="Tyrosyl-Transfer RNA Synthetase"/>
    <property type="match status" value="1"/>
</dbReference>
<feature type="non-terminal residue" evidence="15">
    <location>
        <position position="545"/>
    </location>
</feature>
<evidence type="ECO:0000259" key="14">
    <source>
        <dbReference type="SMART" id="SM01403"/>
    </source>
</evidence>
<keyword evidence="16" id="KW-1185">Reference proteome</keyword>
<keyword evidence="6" id="KW-0689">Ribosomal protein</keyword>
<evidence type="ECO:0000256" key="6">
    <source>
        <dbReference type="ARBA" id="ARBA00022980"/>
    </source>
</evidence>
<evidence type="ECO:0000313" key="15">
    <source>
        <dbReference type="EMBL" id="POS85920.1"/>
    </source>
</evidence>
<dbReference type="InterPro" id="IPR036838">
    <property type="entry name" value="Ribosomal_uS10_dom_sf"/>
</dbReference>
<comment type="similarity">
    <text evidence="1">Belongs to the universal ribosomal protein uS10 family.</text>
</comment>
<keyword evidence="5 12" id="KW-0648">Protein biosynthesis</keyword>
<keyword evidence="8" id="KW-0687">Ribonucleoprotein</keyword>
<evidence type="ECO:0000256" key="10">
    <source>
        <dbReference type="ARBA" id="ARBA00042916"/>
    </source>
</evidence>
<dbReference type="FunFam" id="3.30.70.600:FF:000003">
    <property type="entry name" value="30S ribosomal protein S10"/>
    <property type="match status" value="1"/>
</dbReference>
<dbReference type="GO" id="GO:0070183">
    <property type="term" value="P:mitochondrial tryptophanyl-tRNA aminoacylation"/>
    <property type="evidence" value="ECO:0007669"/>
    <property type="project" value="TreeGrafter"/>
</dbReference>
<dbReference type="PROSITE" id="PS00178">
    <property type="entry name" value="AA_TRNA_LIGASE_I"/>
    <property type="match status" value="1"/>
</dbReference>
<dbReference type="OrthoDB" id="366214at2759"/>
<reference evidence="15 16" key="1">
    <citation type="submission" date="2017-10" db="EMBL/GenBank/DDBJ databases">
        <title>Development of genomic resources for the powdery mildew, Erysiphe pulchra.</title>
        <authorList>
            <person name="Wadl P.A."/>
            <person name="Mack B.M."/>
            <person name="Moore G."/>
            <person name="Beltz S.B."/>
        </authorList>
    </citation>
    <scope>NUCLEOTIDE SEQUENCE [LARGE SCALE GENOMIC DNA]</scope>
    <source>
        <strain evidence="15">Cflorida</strain>
    </source>
</reference>
<comment type="caution">
    <text evidence="15">The sequence shown here is derived from an EMBL/GenBank/DDBJ whole genome shotgun (WGS) entry which is preliminary data.</text>
</comment>
<feature type="region of interest" description="Disordered" evidence="13">
    <location>
        <begin position="107"/>
        <end position="140"/>
    </location>
</feature>
<dbReference type="STRING" id="225359.A0A2S4PV60"/>
<name>A0A2S4PV60_9PEZI</name>
<dbReference type="Proteomes" id="UP000237438">
    <property type="component" value="Unassembled WGS sequence"/>
</dbReference>
<dbReference type="PANTHER" id="PTHR43766">
    <property type="entry name" value="TRYPTOPHAN--TRNA LIGASE, MITOCHONDRIAL"/>
    <property type="match status" value="1"/>
</dbReference>
<evidence type="ECO:0000256" key="7">
    <source>
        <dbReference type="ARBA" id="ARBA00023146"/>
    </source>
</evidence>
<protein>
    <recommendedName>
        <fullName evidence="9">Small ribosomal subunit protein uS10m</fullName>
    </recommendedName>
    <alternativeName>
        <fullName evidence="10">37S ribosomal protein S10, mitochondrial</fullName>
    </alternativeName>
    <alternativeName>
        <fullName evidence="11">Mitochondrial ribosomal small subunit protein 10</fullName>
    </alternativeName>
</protein>
<organism evidence="15 16">
    <name type="scientific">Erysiphe pulchra</name>
    <dbReference type="NCBI Taxonomy" id="225359"/>
    <lineage>
        <taxon>Eukaryota</taxon>
        <taxon>Fungi</taxon>
        <taxon>Dikarya</taxon>
        <taxon>Ascomycota</taxon>
        <taxon>Pezizomycotina</taxon>
        <taxon>Leotiomycetes</taxon>
        <taxon>Erysiphales</taxon>
        <taxon>Erysiphaceae</taxon>
        <taxon>Erysiphe</taxon>
    </lineage>
</organism>
<dbReference type="SUPFAM" id="SSF54999">
    <property type="entry name" value="Ribosomal protein S10"/>
    <property type="match status" value="1"/>
</dbReference>
<evidence type="ECO:0000256" key="12">
    <source>
        <dbReference type="RuleBase" id="RU363036"/>
    </source>
</evidence>
<evidence type="ECO:0000256" key="13">
    <source>
        <dbReference type="SAM" id="MobiDB-lite"/>
    </source>
</evidence>
<evidence type="ECO:0000256" key="11">
    <source>
        <dbReference type="ARBA" id="ARBA00078476"/>
    </source>
</evidence>
<dbReference type="Pfam" id="PF00579">
    <property type="entry name" value="tRNA-synt_1b"/>
    <property type="match status" value="1"/>
</dbReference>
<evidence type="ECO:0000256" key="4">
    <source>
        <dbReference type="ARBA" id="ARBA00022840"/>
    </source>
</evidence>
<dbReference type="InterPro" id="IPR027486">
    <property type="entry name" value="Ribosomal_uS10_dom"/>
</dbReference>
<dbReference type="AlphaFoldDB" id="A0A2S4PV60"/>
<proteinExistence type="inferred from homology"/>
<evidence type="ECO:0000256" key="1">
    <source>
        <dbReference type="ARBA" id="ARBA00007102"/>
    </source>
</evidence>
<dbReference type="SMART" id="SM01403">
    <property type="entry name" value="Ribosomal_S10"/>
    <property type="match status" value="1"/>
</dbReference>
<sequence>MAAHLLRREPWNTHATRLTRNWVFTRPDSARFRGFGLEKNVFSLREYSDDRIQSKVTNSKNKRQNDLSQTSQIDFSSDAPFAFASFGVEESQRPEINYDPSEISSLATTKEESEEALKDSKNRDIDEELGELERDSTPRPPRAVQAAYLRPLRRQATFNIPVCDLQLRSYSVQNLQFMADFALRAAYFLDLPASGPVPLPQITERWTVPKAHFIHKKIQENFERKTLRRLIQIKDGDSEVVRLWLGFLRKHAYYGVGMKANVYEFASLNVIKDMDAAVEQNRPEIEPLLGQYVFKEGSQFGEKIIEVANKENRWQASGGSAPMINTPDWQEISNKGPDVWPILPRKYKFTKFLTKFSRCISQTSSLRTSIPQTERIVFSAIQPTGIPHLGNYLGAMINWVKLQESENCDTKFIFSVADLHAREFVADILVQKSMEEITMDRWDPENRPGVANLLTILSAFDMLGRTPIELAESMQGMNLRELKNLLSQNVDEKLLPIREQYNKLIADHDHLYKVAARGLEKAYVNGHQNMRLERYPCQTNRNRLQ</sequence>
<dbReference type="Gene3D" id="3.30.70.600">
    <property type="entry name" value="Ribosomal protein S10 domain"/>
    <property type="match status" value="1"/>
</dbReference>
<dbReference type="InterPro" id="IPR014729">
    <property type="entry name" value="Rossmann-like_a/b/a_fold"/>
</dbReference>
<evidence type="ECO:0000256" key="9">
    <source>
        <dbReference type="ARBA" id="ARBA00035261"/>
    </source>
</evidence>
<evidence type="ECO:0000256" key="5">
    <source>
        <dbReference type="ARBA" id="ARBA00022917"/>
    </source>
</evidence>
<feature type="domain" description="Small ribosomal subunit protein uS10" evidence="14">
    <location>
        <begin position="164"/>
        <end position="261"/>
    </location>
</feature>
<gene>
    <name evidence="15" type="ORF">EPUL_000941</name>
</gene>
<comment type="similarity">
    <text evidence="12">Belongs to the class-I aminoacyl-tRNA synthetase family.</text>
</comment>
<dbReference type="InterPro" id="IPR001412">
    <property type="entry name" value="aa-tRNA-synth_I_CS"/>
</dbReference>